<reference evidence="2 3" key="1">
    <citation type="submission" date="2018-06" db="EMBL/GenBank/DDBJ databases">
        <title>Extensive metabolic versatility and redundancy in microbially diverse, dynamic hydrothermal sediments.</title>
        <authorList>
            <person name="Dombrowski N."/>
            <person name="Teske A."/>
            <person name="Baker B.J."/>
        </authorList>
    </citation>
    <scope>NUCLEOTIDE SEQUENCE [LARGE SCALE GENOMIC DNA]</scope>
    <source>
        <strain evidence="2">B34_G17</strain>
    </source>
</reference>
<dbReference type="InterPro" id="IPR052975">
    <property type="entry name" value="Repressor-like_regulatory"/>
</dbReference>
<dbReference type="PANTHER" id="PTHR34860:SF7">
    <property type="entry name" value="TRANSCRIPTION REGULATOR, SPOVT_ABRB FAMILY"/>
    <property type="match status" value="1"/>
</dbReference>
<comment type="caution">
    <text evidence="2">The sequence shown here is derived from an EMBL/GenBank/DDBJ whole genome shotgun (WGS) entry which is preliminary data.</text>
</comment>
<evidence type="ECO:0000259" key="1">
    <source>
        <dbReference type="SMART" id="SM00966"/>
    </source>
</evidence>
<dbReference type="SMART" id="SM00966">
    <property type="entry name" value="SpoVT_AbrB"/>
    <property type="match status" value="1"/>
</dbReference>
<accession>A0A497ESI9</accession>
<feature type="domain" description="SpoVT-AbrB" evidence="1">
    <location>
        <begin position="6"/>
        <end position="51"/>
    </location>
</feature>
<dbReference type="AlphaFoldDB" id="A0A497ESI9"/>
<dbReference type="Proteomes" id="UP000272051">
    <property type="component" value="Unassembled WGS sequence"/>
</dbReference>
<dbReference type="PANTHER" id="PTHR34860">
    <property type="entry name" value="REPRESSOR-LIKE PROTEIN SSO7C3"/>
    <property type="match status" value="1"/>
</dbReference>
<dbReference type="EMBL" id="QMQX01000175">
    <property type="protein sequence ID" value="RLE50305.1"/>
    <property type="molecule type" value="Genomic_DNA"/>
</dbReference>
<dbReference type="SUPFAM" id="SSF89447">
    <property type="entry name" value="AbrB/MazE/MraZ-like"/>
    <property type="match status" value="1"/>
</dbReference>
<evidence type="ECO:0000313" key="2">
    <source>
        <dbReference type="EMBL" id="RLE50305.1"/>
    </source>
</evidence>
<dbReference type="Pfam" id="PF04014">
    <property type="entry name" value="MazE_antitoxin"/>
    <property type="match status" value="1"/>
</dbReference>
<evidence type="ECO:0000313" key="3">
    <source>
        <dbReference type="Proteomes" id="UP000272051"/>
    </source>
</evidence>
<gene>
    <name evidence="2" type="ORF">DRJ33_07520</name>
</gene>
<protein>
    <recommendedName>
        <fullName evidence="1">SpoVT-AbrB domain-containing protein</fullName>
    </recommendedName>
</protein>
<sequence>MLEAKVRVGKKRVLVIPKNIAEKVGIKEGSVVKLSIKGKSVVIEPEHDAVWLSLYGEKVARVFLKDLEETSLEEQAKHVTQA</sequence>
<dbReference type="GO" id="GO:0003677">
    <property type="term" value="F:DNA binding"/>
    <property type="evidence" value="ECO:0007669"/>
    <property type="project" value="InterPro"/>
</dbReference>
<proteinExistence type="predicted"/>
<name>A0A497ESI9_9CREN</name>
<dbReference type="InterPro" id="IPR007159">
    <property type="entry name" value="SpoVT-AbrB_dom"/>
</dbReference>
<dbReference type="NCBIfam" id="TIGR01439">
    <property type="entry name" value="lp_hng_hel_AbrB"/>
    <property type="match status" value="1"/>
</dbReference>
<dbReference type="InterPro" id="IPR037914">
    <property type="entry name" value="SpoVT-AbrB_sf"/>
</dbReference>
<organism evidence="2 3">
    <name type="scientific">Thermoproteota archaeon</name>
    <dbReference type="NCBI Taxonomy" id="2056631"/>
    <lineage>
        <taxon>Archaea</taxon>
        <taxon>Thermoproteota</taxon>
    </lineage>
</organism>
<dbReference type="Gene3D" id="2.10.260.10">
    <property type="match status" value="1"/>
</dbReference>